<dbReference type="PANTHER" id="PTHR23512:SF3">
    <property type="entry name" value="MAJOR FACILITATOR SUPERFAMILY DOMAIN-CONTAINING PROTEIN 1"/>
    <property type="match status" value="1"/>
</dbReference>
<evidence type="ECO:0000256" key="25">
    <source>
        <dbReference type="SAM" id="MobiDB-lite"/>
    </source>
</evidence>
<feature type="transmembrane region" description="Helical" evidence="26">
    <location>
        <begin position="381"/>
        <end position="401"/>
    </location>
</feature>
<dbReference type="AlphaFoldDB" id="A0A7S0HMB8"/>
<keyword evidence="6 26" id="KW-0472">Membrane</keyword>
<comment type="catalytic activity">
    <reaction evidence="11">
        <text>L-alpha-aminoacyl-L-histidine(out) = L-alpha-aminoacyl-L-histidine(in)</text>
        <dbReference type="Rhea" id="RHEA:79375"/>
        <dbReference type="ChEBI" id="CHEBI:229967"/>
    </reaction>
</comment>
<comment type="catalytic activity">
    <reaction evidence="9">
        <text>L-histidyl-glycine(out) = L-histidyl-glycine(in)</text>
        <dbReference type="Rhea" id="RHEA:79395"/>
        <dbReference type="ChEBI" id="CHEBI:229957"/>
    </reaction>
</comment>
<dbReference type="GO" id="GO:0005765">
    <property type="term" value="C:lysosomal membrane"/>
    <property type="evidence" value="ECO:0007669"/>
    <property type="project" value="UniProtKB-SubCell"/>
</dbReference>
<evidence type="ECO:0000256" key="10">
    <source>
        <dbReference type="ARBA" id="ARBA00044881"/>
    </source>
</evidence>
<evidence type="ECO:0000256" key="24">
    <source>
        <dbReference type="ARBA" id="ARBA00046376"/>
    </source>
</evidence>
<evidence type="ECO:0000259" key="27">
    <source>
        <dbReference type="PROSITE" id="PS50850"/>
    </source>
</evidence>
<dbReference type="Pfam" id="PF07690">
    <property type="entry name" value="MFS_1"/>
    <property type="match status" value="1"/>
</dbReference>
<evidence type="ECO:0000256" key="23">
    <source>
        <dbReference type="ARBA" id="ARBA00045709"/>
    </source>
</evidence>
<evidence type="ECO:0000256" key="1">
    <source>
        <dbReference type="ARBA" id="ARBA00004155"/>
    </source>
</evidence>
<evidence type="ECO:0000256" key="26">
    <source>
        <dbReference type="SAM" id="Phobius"/>
    </source>
</evidence>
<evidence type="ECO:0000256" key="21">
    <source>
        <dbReference type="ARBA" id="ARBA00044985"/>
    </source>
</evidence>
<evidence type="ECO:0000256" key="3">
    <source>
        <dbReference type="ARBA" id="ARBA00022448"/>
    </source>
</evidence>
<evidence type="ECO:0000256" key="12">
    <source>
        <dbReference type="ARBA" id="ARBA00044891"/>
    </source>
</evidence>
<keyword evidence="4 26" id="KW-0812">Transmembrane</keyword>
<dbReference type="EMBL" id="HBEP01023561">
    <property type="protein sequence ID" value="CAD8495174.1"/>
    <property type="molecule type" value="Transcribed_RNA"/>
</dbReference>
<feature type="transmembrane region" description="Helical" evidence="26">
    <location>
        <begin position="122"/>
        <end position="145"/>
    </location>
</feature>
<keyword evidence="3" id="KW-0813">Transport</keyword>
<protein>
    <recommendedName>
        <fullName evidence="21">Lysosomal dipeptide transporter MFSD1</fullName>
    </recommendedName>
    <alternativeName>
        <fullName evidence="22">Major facilitator superfamily domain-containing protein 1</fullName>
    </alternativeName>
</protein>
<comment type="catalytic activity">
    <reaction evidence="10">
        <text>L-alpha-aminoacyl-L-arginine(out) = L-alpha-aminoacyl-L-arginine(in)</text>
        <dbReference type="Rhea" id="RHEA:79367"/>
        <dbReference type="ChEBI" id="CHEBI:229968"/>
    </reaction>
</comment>
<comment type="catalytic activity">
    <reaction evidence="20">
        <text>L-lysyl-glycine(out) = L-lysyl-glycine(in)</text>
        <dbReference type="Rhea" id="RHEA:79407"/>
        <dbReference type="ChEBI" id="CHEBI:191202"/>
    </reaction>
</comment>
<proteinExistence type="inferred from homology"/>
<comment type="similarity">
    <text evidence="2">Belongs to the major facilitator superfamily.</text>
</comment>
<evidence type="ECO:0000256" key="4">
    <source>
        <dbReference type="ARBA" id="ARBA00022692"/>
    </source>
</evidence>
<comment type="catalytic activity">
    <reaction evidence="15">
        <text>L-arginyl-L-alpha-amino acid(out) = L-arginyl-L-alpha-amino acid(in)</text>
        <dbReference type="Rhea" id="RHEA:79371"/>
        <dbReference type="ChEBI" id="CHEBI:84315"/>
    </reaction>
</comment>
<evidence type="ECO:0000256" key="19">
    <source>
        <dbReference type="ARBA" id="ARBA00044919"/>
    </source>
</evidence>
<name>A0A7S0HMB8_9EUKA</name>
<comment type="catalytic activity">
    <reaction evidence="17">
        <text>L-arginyl-glycine(out) = L-arginyl-glycine(in)</text>
        <dbReference type="Rhea" id="RHEA:79391"/>
        <dbReference type="ChEBI" id="CHEBI:229955"/>
    </reaction>
</comment>
<dbReference type="SUPFAM" id="SSF103473">
    <property type="entry name" value="MFS general substrate transporter"/>
    <property type="match status" value="1"/>
</dbReference>
<feature type="transmembrane region" description="Helical" evidence="26">
    <location>
        <begin position="440"/>
        <end position="462"/>
    </location>
</feature>
<feature type="compositionally biased region" description="Low complexity" evidence="25">
    <location>
        <begin position="539"/>
        <end position="549"/>
    </location>
</feature>
<sequence length="559" mass="59188">MAQEARHPFRLFGPGKKRLNKNGLSEPFLSPGGSVHTTEAIEKSKLPARWLVLMLLSLLMIGNYYCYDNPAALYSLLAAEFSSTEHFDFYFDGLYSVYSFPNIVLPLVGGMIVDRWGVAKSLCLFTLLILLGQAIFAAACSAGWLNGMLLGRAFFGLGGESLSVAQSAFVTQWFQTKELAFALGITLSVARFGSVLNNALSPWLAAHLGSVASALWVGVAVCGASLVCALALGALDSHHSRAIRRRFKVEAAGAGESPVACADVARFGRPFWLLAGCCVVVYGCVLPFNNVASALLQDRDFFPAGSAWVDGANRSWVYEPATGAFQPPGAHCSHPRGASSPFCLARARAQGDANWVMSEPFLMSAVLTPVLGHLVDNRGGRATLCLLSALACLLVHLLLGLTALPAKVLLLGLGLGYSVFAAVIWPSVAYVVDSKALGTAYGVVTSLQNFGLFAIPLLVGAVHEATLRWQPSYLPANPWSCVELVFATQAALGVAAALGLNADPLVRLALNSPTGRLPDGHRIFVQDGWQRSPDASRHPSPLASPLAPAGRVSVGATNP</sequence>
<feature type="transmembrane region" description="Helical" evidence="26">
    <location>
        <begin position="50"/>
        <end position="67"/>
    </location>
</feature>
<organism evidence="28">
    <name type="scientific">Phaeocystis antarctica</name>
    <dbReference type="NCBI Taxonomy" id="33657"/>
    <lineage>
        <taxon>Eukaryota</taxon>
        <taxon>Haptista</taxon>
        <taxon>Haptophyta</taxon>
        <taxon>Prymnesiophyceae</taxon>
        <taxon>Phaeocystales</taxon>
        <taxon>Phaeocystaceae</taxon>
        <taxon>Phaeocystis</taxon>
    </lineage>
</organism>
<accession>A0A7S0HMB8</accession>
<dbReference type="GO" id="GO:0022857">
    <property type="term" value="F:transmembrane transporter activity"/>
    <property type="evidence" value="ECO:0007669"/>
    <property type="project" value="InterPro"/>
</dbReference>
<comment type="subcellular location">
    <subcellularLocation>
        <location evidence="1">Lysosome membrane</location>
        <topology evidence="1">Multi-pass membrane protein</topology>
    </subcellularLocation>
</comment>
<comment type="catalytic activity">
    <reaction evidence="8">
        <text>L-lysyl-L-alanine(out) = L-lysyl-L-alanine(in)</text>
        <dbReference type="Rhea" id="RHEA:79399"/>
        <dbReference type="ChEBI" id="CHEBI:229954"/>
    </reaction>
</comment>
<feature type="transmembrane region" description="Helical" evidence="26">
    <location>
        <begin position="95"/>
        <end position="113"/>
    </location>
</feature>
<evidence type="ECO:0000256" key="9">
    <source>
        <dbReference type="ARBA" id="ARBA00044878"/>
    </source>
</evidence>
<dbReference type="InterPro" id="IPR052187">
    <property type="entry name" value="MFSD1"/>
</dbReference>
<dbReference type="InterPro" id="IPR011701">
    <property type="entry name" value="MFS"/>
</dbReference>
<evidence type="ECO:0000256" key="7">
    <source>
        <dbReference type="ARBA" id="ARBA00023228"/>
    </source>
</evidence>
<evidence type="ECO:0000256" key="5">
    <source>
        <dbReference type="ARBA" id="ARBA00022989"/>
    </source>
</evidence>
<comment type="catalytic activity">
    <reaction evidence="14">
        <text>L-aspartyl-L-lysine(out) = L-aspartyl-L-lysine(in)</text>
        <dbReference type="Rhea" id="RHEA:79411"/>
        <dbReference type="ChEBI" id="CHEBI:229953"/>
    </reaction>
</comment>
<feature type="transmembrane region" description="Helical" evidence="26">
    <location>
        <begin position="214"/>
        <end position="235"/>
    </location>
</feature>
<evidence type="ECO:0000256" key="22">
    <source>
        <dbReference type="ARBA" id="ARBA00045018"/>
    </source>
</evidence>
<comment type="function">
    <text evidence="23">Lysosomal dipeptide uniporter that selectively exports lysine, arginine or histidine-containing dipeptides with a net positive charge from the lysosome lumen into the cytosol. Could play a role in a specific type of protein O-glycosylation indirectly regulating macrophages migration and tissue invasion. Also essential for liver homeostasis.</text>
</comment>
<dbReference type="Gene3D" id="1.20.1250.20">
    <property type="entry name" value="MFS general substrate transporter like domains"/>
    <property type="match status" value="2"/>
</dbReference>
<dbReference type="InterPro" id="IPR036259">
    <property type="entry name" value="MFS_trans_sf"/>
</dbReference>
<keyword evidence="5 26" id="KW-1133">Transmembrane helix</keyword>
<comment type="catalytic activity">
    <reaction evidence="16">
        <text>L-lysyl-L-lysine(out) = L-lysyl-L-lysine(in)</text>
        <dbReference type="Rhea" id="RHEA:79403"/>
        <dbReference type="ChEBI" id="CHEBI:229956"/>
    </reaction>
</comment>
<evidence type="ECO:0000256" key="6">
    <source>
        <dbReference type="ARBA" id="ARBA00023136"/>
    </source>
</evidence>
<feature type="transmembrane region" description="Helical" evidence="26">
    <location>
        <begin position="408"/>
        <end position="428"/>
    </location>
</feature>
<comment type="catalytic activity">
    <reaction evidence="19">
        <text>L-alanyl-L-lysine(out) = L-alanyl-L-lysine(in)</text>
        <dbReference type="Rhea" id="RHEA:79415"/>
        <dbReference type="ChEBI" id="CHEBI:192470"/>
    </reaction>
</comment>
<evidence type="ECO:0000256" key="11">
    <source>
        <dbReference type="ARBA" id="ARBA00044884"/>
    </source>
</evidence>
<evidence type="ECO:0000256" key="14">
    <source>
        <dbReference type="ARBA" id="ARBA00044898"/>
    </source>
</evidence>
<feature type="region of interest" description="Disordered" evidence="25">
    <location>
        <begin position="530"/>
        <end position="559"/>
    </location>
</feature>
<keyword evidence="7" id="KW-0458">Lysosome</keyword>
<feature type="domain" description="Major facilitator superfamily (MFS) profile" evidence="27">
    <location>
        <begin position="49"/>
        <end position="505"/>
    </location>
</feature>
<evidence type="ECO:0000313" key="28">
    <source>
        <dbReference type="EMBL" id="CAD8495174.1"/>
    </source>
</evidence>
<evidence type="ECO:0000256" key="17">
    <source>
        <dbReference type="ARBA" id="ARBA00044903"/>
    </source>
</evidence>
<evidence type="ECO:0000256" key="8">
    <source>
        <dbReference type="ARBA" id="ARBA00044876"/>
    </source>
</evidence>
<comment type="catalytic activity">
    <reaction evidence="12">
        <text>L-lysyl-L-alpha-amino acid(out) = L-lysyl-L-alpha-amino acid(in)</text>
        <dbReference type="Rhea" id="RHEA:79387"/>
        <dbReference type="ChEBI" id="CHEBI:229965"/>
    </reaction>
</comment>
<dbReference type="PROSITE" id="PS50850">
    <property type="entry name" value="MFS"/>
    <property type="match status" value="1"/>
</dbReference>
<evidence type="ECO:0000256" key="15">
    <source>
        <dbReference type="ARBA" id="ARBA00044899"/>
    </source>
</evidence>
<evidence type="ECO:0000256" key="2">
    <source>
        <dbReference type="ARBA" id="ARBA00008335"/>
    </source>
</evidence>
<evidence type="ECO:0000256" key="16">
    <source>
        <dbReference type="ARBA" id="ARBA00044900"/>
    </source>
</evidence>
<evidence type="ECO:0000256" key="20">
    <source>
        <dbReference type="ARBA" id="ARBA00044924"/>
    </source>
</evidence>
<evidence type="ECO:0000256" key="13">
    <source>
        <dbReference type="ARBA" id="ARBA00044893"/>
    </source>
</evidence>
<comment type="catalytic activity">
    <reaction evidence="18">
        <text>L-histidyl-L-alpha-amino acid(out) = L-histidyl-L-alpha-amino acid(in)</text>
        <dbReference type="Rhea" id="RHEA:79379"/>
        <dbReference type="ChEBI" id="CHEBI:229964"/>
    </reaction>
</comment>
<comment type="subunit">
    <text evidence="24">Homodimer. Interacts with lysosomal protein GLMP (via lumenal domain); the interaction starts while both proteins are still in the endoplasmic reticulum and is required for stabilization of MFSD1 in lysosomes but has no direct effect on its targeting to lysosomes or transporter activity.</text>
</comment>
<gene>
    <name evidence="28" type="ORF">PANT1444_LOCUS13330</name>
</gene>
<comment type="catalytic activity">
    <reaction evidence="13">
        <text>L-alpha-aminoacyl-L-lysine(out) = L-alpha-aminoacyl-L-lysine(in)</text>
        <dbReference type="Rhea" id="RHEA:79383"/>
        <dbReference type="ChEBI" id="CHEBI:229966"/>
    </reaction>
</comment>
<dbReference type="InterPro" id="IPR020846">
    <property type="entry name" value="MFS_dom"/>
</dbReference>
<reference evidence="28" key="1">
    <citation type="submission" date="2021-01" db="EMBL/GenBank/DDBJ databases">
        <authorList>
            <person name="Corre E."/>
            <person name="Pelletier E."/>
            <person name="Niang G."/>
            <person name="Scheremetjew M."/>
            <person name="Finn R."/>
            <person name="Kale V."/>
            <person name="Holt S."/>
            <person name="Cochrane G."/>
            <person name="Meng A."/>
            <person name="Brown T."/>
            <person name="Cohen L."/>
        </authorList>
    </citation>
    <scope>NUCLEOTIDE SEQUENCE</scope>
    <source>
        <strain evidence="28">CCMP1374</strain>
    </source>
</reference>
<dbReference type="PANTHER" id="PTHR23512">
    <property type="entry name" value="MAJOR FACILITATOR SUPERFAMILY DOMAIN-CONTAINING PROTEIN 1"/>
    <property type="match status" value="1"/>
</dbReference>
<evidence type="ECO:0000256" key="18">
    <source>
        <dbReference type="ARBA" id="ARBA00044912"/>
    </source>
</evidence>